<evidence type="ECO:0000313" key="2">
    <source>
        <dbReference type="EMBL" id="TSE04978.1"/>
    </source>
</evidence>
<feature type="chain" id="PRO_5022216172" evidence="1">
    <location>
        <begin position="20"/>
        <end position="216"/>
    </location>
</feature>
<dbReference type="EMBL" id="VLNR01000068">
    <property type="protein sequence ID" value="TSE04978.1"/>
    <property type="molecule type" value="Genomic_DNA"/>
</dbReference>
<gene>
    <name evidence="2" type="ORF">FOF46_24440</name>
</gene>
<comment type="caution">
    <text evidence="2">The sequence shown here is derived from an EMBL/GenBank/DDBJ whole genome shotgun (WGS) entry which is preliminary data.</text>
</comment>
<organism evidence="2 3">
    <name type="scientific">Aquimarina algiphila</name>
    <dbReference type="NCBI Taxonomy" id="2047982"/>
    <lineage>
        <taxon>Bacteria</taxon>
        <taxon>Pseudomonadati</taxon>
        <taxon>Bacteroidota</taxon>
        <taxon>Flavobacteriia</taxon>
        <taxon>Flavobacteriales</taxon>
        <taxon>Flavobacteriaceae</taxon>
        <taxon>Aquimarina</taxon>
    </lineage>
</organism>
<dbReference type="Proteomes" id="UP000318833">
    <property type="component" value="Unassembled WGS sequence"/>
</dbReference>
<sequence>MKNKFLIVALLLISYRLLAQELDTPSIVYNDTDLSWQNFPAISEDGSYYLIIYNEYSCCVDTGSILQQRSVTTGEINKEIILYPNETDQIEFSSEKKATIIKEVQDLLKETSYFKLFEVKKHQQIQQKDNNELFVKAKLLTQSFTSKSVNLPLSKLHGFCCTGDYDSKESCDVSQSIENVWLSKKHQLLLIESGVTHPADGCDDGPYYTVTPLLKE</sequence>
<feature type="signal peptide" evidence="1">
    <location>
        <begin position="1"/>
        <end position="19"/>
    </location>
</feature>
<proteinExistence type="predicted"/>
<keyword evidence="3" id="KW-1185">Reference proteome</keyword>
<dbReference type="AlphaFoldDB" id="A0A554VDK7"/>
<name>A0A554VDK7_9FLAO</name>
<protein>
    <submittedName>
        <fullName evidence="2">Uncharacterized protein</fullName>
    </submittedName>
</protein>
<dbReference type="RefSeq" id="WP_143918274.1">
    <property type="nucleotide sequence ID" value="NZ_CANMIK010000033.1"/>
</dbReference>
<evidence type="ECO:0000256" key="1">
    <source>
        <dbReference type="SAM" id="SignalP"/>
    </source>
</evidence>
<evidence type="ECO:0000313" key="3">
    <source>
        <dbReference type="Proteomes" id="UP000318833"/>
    </source>
</evidence>
<keyword evidence="1" id="KW-0732">Signal</keyword>
<accession>A0A554VDK7</accession>
<dbReference type="OrthoDB" id="1454538at2"/>
<reference evidence="2 3" key="1">
    <citation type="submission" date="2019-07" db="EMBL/GenBank/DDBJ databases">
        <title>The draft genome sequence of Aquimarina algiphila M91.</title>
        <authorList>
            <person name="Meng X."/>
        </authorList>
    </citation>
    <scope>NUCLEOTIDE SEQUENCE [LARGE SCALE GENOMIC DNA]</scope>
    <source>
        <strain evidence="2 3">M91</strain>
    </source>
</reference>